<keyword evidence="2" id="KW-0560">Oxidoreductase</keyword>
<accession>A0A6N2LUN2</accession>
<comment type="similarity">
    <text evidence="3">Belongs to the short-chain dehydrogenases/reductases (SDR) family. SDR65C subfamily.</text>
</comment>
<evidence type="ECO:0000256" key="2">
    <source>
        <dbReference type="ARBA" id="ARBA00023002"/>
    </source>
</evidence>
<protein>
    <submittedName>
        <fullName evidence="4">Uncharacterized protein</fullName>
    </submittedName>
</protein>
<name>A0A6N2LUN2_SALVM</name>
<dbReference type="EMBL" id="CAADRP010001596">
    <property type="protein sequence ID" value="VFU44026.1"/>
    <property type="molecule type" value="Genomic_DNA"/>
</dbReference>
<evidence type="ECO:0000256" key="3">
    <source>
        <dbReference type="ARBA" id="ARBA00025714"/>
    </source>
</evidence>
<dbReference type="PANTHER" id="PTHR42898:SF6">
    <property type="entry name" value="NADP-DEPENDENT MANNITOL DEHYDROGENASE"/>
    <property type="match status" value="1"/>
</dbReference>
<dbReference type="AlphaFoldDB" id="A0A6N2LUN2"/>
<keyword evidence="1" id="KW-0521">NADP</keyword>
<proteinExistence type="inferred from homology"/>
<gene>
    <name evidence="4" type="ORF">SVIM_LOCUS268580</name>
</gene>
<evidence type="ECO:0000313" key="4">
    <source>
        <dbReference type="EMBL" id="VFU44026.1"/>
    </source>
</evidence>
<sequence>MKHSATKTEKGLKVSGSVCDVSSQADRDKLINNAGTSVYKQTSDYTAEDFSFLVNINLQSAFHLSQLAHPLLKASGAGKIVFVPSICSVVSVNTGFPIYSAAKGSQFSCENLCVQLKVVLNVLPGFPIYSAPWFIRTPMTEDVLKNENVVKELAYQTPMRRVGEPGEVSSAVAFLCAIFNNRTGHLH</sequence>
<dbReference type="InterPro" id="IPR036291">
    <property type="entry name" value="NAD(P)-bd_dom_sf"/>
</dbReference>
<dbReference type="GO" id="GO:0016491">
    <property type="term" value="F:oxidoreductase activity"/>
    <property type="evidence" value="ECO:0007669"/>
    <property type="project" value="UniProtKB-KW"/>
</dbReference>
<dbReference type="Pfam" id="PF00106">
    <property type="entry name" value="adh_short"/>
    <property type="match status" value="1"/>
</dbReference>
<dbReference type="PRINTS" id="PR00081">
    <property type="entry name" value="GDHRDH"/>
</dbReference>
<organism evidence="4">
    <name type="scientific">Salix viminalis</name>
    <name type="common">Common osier</name>
    <name type="synonym">Basket willow</name>
    <dbReference type="NCBI Taxonomy" id="40686"/>
    <lineage>
        <taxon>Eukaryota</taxon>
        <taxon>Viridiplantae</taxon>
        <taxon>Streptophyta</taxon>
        <taxon>Embryophyta</taxon>
        <taxon>Tracheophyta</taxon>
        <taxon>Spermatophyta</taxon>
        <taxon>Magnoliopsida</taxon>
        <taxon>eudicotyledons</taxon>
        <taxon>Gunneridae</taxon>
        <taxon>Pentapetalae</taxon>
        <taxon>rosids</taxon>
        <taxon>fabids</taxon>
        <taxon>Malpighiales</taxon>
        <taxon>Salicaceae</taxon>
        <taxon>Saliceae</taxon>
        <taxon>Salix</taxon>
    </lineage>
</organism>
<dbReference type="InterPro" id="IPR045000">
    <property type="entry name" value="TR"/>
</dbReference>
<dbReference type="PANTHER" id="PTHR42898">
    <property type="entry name" value="TROPINONE REDUCTASE"/>
    <property type="match status" value="1"/>
</dbReference>
<dbReference type="InterPro" id="IPR002347">
    <property type="entry name" value="SDR_fam"/>
</dbReference>
<dbReference type="Gene3D" id="3.40.50.720">
    <property type="entry name" value="NAD(P)-binding Rossmann-like Domain"/>
    <property type="match status" value="1"/>
</dbReference>
<evidence type="ECO:0000256" key="1">
    <source>
        <dbReference type="ARBA" id="ARBA00022857"/>
    </source>
</evidence>
<reference evidence="4" key="1">
    <citation type="submission" date="2019-03" db="EMBL/GenBank/DDBJ databases">
        <authorList>
            <person name="Mank J."/>
            <person name="Almeida P."/>
        </authorList>
    </citation>
    <scope>NUCLEOTIDE SEQUENCE</scope>
    <source>
        <strain evidence="4">78183</strain>
    </source>
</reference>
<dbReference type="SUPFAM" id="SSF51735">
    <property type="entry name" value="NAD(P)-binding Rossmann-fold domains"/>
    <property type="match status" value="1"/>
</dbReference>